<feature type="region of interest" description="Disordered" evidence="1">
    <location>
        <begin position="294"/>
        <end position="334"/>
    </location>
</feature>
<proteinExistence type="predicted"/>
<dbReference type="PANTHER" id="PTHR46601:SF1">
    <property type="entry name" value="ADF-H DOMAIN-CONTAINING PROTEIN"/>
    <property type="match status" value="1"/>
</dbReference>
<feature type="region of interest" description="Disordered" evidence="1">
    <location>
        <begin position="347"/>
        <end position="379"/>
    </location>
</feature>
<comment type="caution">
    <text evidence="2">The sequence shown here is derived from an EMBL/GenBank/DDBJ whole genome shotgun (WGS) entry which is preliminary data.</text>
</comment>
<keyword evidence="3" id="KW-1185">Reference proteome</keyword>
<sequence>MKGLVEYKFFCFISDCLEHTTVVYAFQQKLVAKLKEDFPQTNKIIHFSDGAGGQYKNKKNFINLCYHEIDFHLQAEWNFFGTSHGKSPCDGIGGTVKHLISKASYQRTSIGQIFTAEDMFVFCQANINERRSRFNRLFLEERFKDAKRVPGTRQKHRFVPLEGRGCIRSFITSKTVKYEDVKIEHTVDSISVVKPERIKEREFVPGIYDKNWCIAEVVHVNMDDEDCDVHLYHPPGPAASFLKSRNDKPRMPFTNIVCVLTAWEFSVMTGRGRRLDVNVGNELTEILRVEDHPRLNQRTRRGMEAIPNSQERRRGKSKRGDKSEAAARQSVATNDIRNAVGARFDLQRTRSLHIHTESSHGSERNGRGGGIDKPPGKRT</sequence>
<evidence type="ECO:0000256" key="1">
    <source>
        <dbReference type="SAM" id="MobiDB-lite"/>
    </source>
</evidence>
<organism evidence="2 3">
    <name type="scientific">Dryococelus australis</name>
    <dbReference type="NCBI Taxonomy" id="614101"/>
    <lineage>
        <taxon>Eukaryota</taxon>
        <taxon>Metazoa</taxon>
        <taxon>Ecdysozoa</taxon>
        <taxon>Arthropoda</taxon>
        <taxon>Hexapoda</taxon>
        <taxon>Insecta</taxon>
        <taxon>Pterygota</taxon>
        <taxon>Neoptera</taxon>
        <taxon>Polyneoptera</taxon>
        <taxon>Phasmatodea</taxon>
        <taxon>Verophasmatodea</taxon>
        <taxon>Anareolatae</taxon>
        <taxon>Phasmatidae</taxon>
        <taxon>Eurycanthinae</taxon>
        <taxon>Dryococelus</taxon>
    </lineage>
</organism>
<dbReference type="Proteomes" id="UP001159363">
    <property type="component" value="Chromosome 1"/>
</dbReference>
<accession>A0ABQ9IHL1</accession>
<dbReference type="EMBL" id="JARBHB010000001">
    <property type="protein sequence ID" value="KAJ8895942.1"/>
    <property type="molecule type" value="Genomic_DNA"/>
</dbReference>
<evidence type="ECO:0000313" key="2">
    <source>
        <dbReference type="EMBL" id="KAJ8895942.1"/>
    </source>
</evidence>
<evidence type="ECO:0008006" key="4">
    <source>
        <dbReference type="Google" id="ProtNLM"/>
    </source>
</evidence>
<protein>
    <recommendedName>
        <fullName evidence="4">Transposase</fullName>
    </recommendedName>
</protein>
<feature type="compositionally biased region" description="Basic and acidic residues" evidence="1">
    <location>
        <begin position="354"/>
        <end position="366"/>
    </location>
</feature>
<name>A0ABQ9IHL1_9NEOP</name>
<gene>
    <name evidence="2" type="ORF">PR048_001283</name>
</gene>
<evidence type="ECO:0000313" key="3">
    <source>
        <dbReference type="Proteomes" id="UP001159363"/>
    </source>
</evidence>
<dbReference type="PANTHER" id="PTHR46601">
    <property type="entry name" value="ULP_PROTEASE DOMAIN-CONTAINING PROTEIN"/>
    <property type="match status" value="1"/>
</dbReference>
<reference evidence="2 3" key="1">
    <citation type="submission" date="2023-02" db="EMBL/GenBank/DDBJ databases">
        <title>LHISI_Scaffold_Assembly.</title>
        <authorList>
            <person name="Stuart O.P."/>
            <person name="Cleave R."/>
            <person name="Magrath M.J.L."/>
            <person name="Mikheyev A.S."/>
        </authorList>
    </citation>
    <scope>NUCLEOTIDE SEQUENCE [LARGE SCALE GENOMIC DNA]</scope>
    <source>
        <strain evidence="2">Daus_M_001</strain>
        <tissue evidence="2">Leg muscle</tissue>
    </source>
</reference>